<name>A0A9P0JXV6_ACAOB</name>
<feature type="region of interest" description="Disordered" evidence="2">
    <location>
        <begin position="174"/>
        <end position="380"/>
    </location>
</feature>
<dbReference type="InterPro" id="IPR000618">
    <property type="entry name" value="Insect_cuticle"/>
</dbReference>
<evidence type="ECO:0000256" key="3">
    <source>
        <dbReference type="SAM" id="SignalP"/>
    </source>
</evidence>
<feature type="compositionally biased region" description="Polar residues" evidence="2">
    <location>
        <begin position="178"/>
        <end position="191"/>
    </location>
</feature>
<feature type="compositionally biased region" description="Polar residues" evidence="2">
    <location>
        <begin position="330"/>
        <end position="366"/>
    </location>
</feature>
<dbReference type="Proteomes" id="UP001152888">
    <property type="component" value="Unassembled WGS sequence"/>
</dbReference>
<reference evidence="4" key="1">
    <citation type="submission" date="2022-03" db="EMBL/GenBank/DDBJ databases">
        <authorList>
            <person name="Sayadi A."/>
        </authorList>
    </citation>
    <scope>NUCLEOTIDE SEQUENCE</scope>
</reference>
<feature type="compositionally biased region" description="Low complexity" evidence="2">
    <location>
        <begin position="192"/>
        <end position="233"/>
    </location>
</feature>
<evidence type="ECO:0000256" key="2">
    <source>
        <dbReference type="SAM" id="MobiDB-lite"/>
    </source>
</evidence>
<dbReference type="PROSITE" id="PS51155">
    <property type="entry name" value="CHIT_BIND_RR_2"/>
    <property type="match status" value="1"/>
</dbReference>
<comment type="caution">
    <text evidence="4">The sequence shown here is derived from an EMBL/GenBank/DDBJ whole genome shotgun (WGS) entry which is preliminary data.</text>
</comment>
<protein>
    <submittedName>
        <fullName evidence="4">Uncharacterized protein</fullName>
    </submittedName>
</protein>
<feature type="compositionally biased region" description="Polar residues" evidence="2">
    <location>
        <begin position="240"/>
        <end position="319"/>
    </location>
</feature>
<gene>
    <name evidence="4" type="ORF">ACAOBT_LOCUS5171</name>
</gene>
<dbReference type="GO" id="GO:0042302">
    <property type="term" value="F:structural constituent of cuticle"/>
    <property type="evidence" value="ECO:0007669"/>
    <property type="project" value="UniProtKB-UniRule"/>
</dbReference>
<keyword evidence="3" id="KW-0732">Signal</keyword>
<feature type="chain" id="PRO_5040413067" evidence="3">
    <location>
        <begin position="19"/>
        <end position="438"/>
    </location>
</feature>
<evidence type="ECO:0000313" key="5">
    <source>
        <dbReference type="Proteomes" id="UP001152888"/>
    </source>
</evidence>
<proteinExistence type="predicted"/>
<dbReference type="OrthoDB" id="8188035at2759"/>
<keyword evidence="5" id="KW-1185">Reference proteome</keyword>
<accession>A0A9P0JXV6</accession>
<evidence type="ECO:0000313" key="4">
    <source>
        <dbReference type="EMBL" id="CAH1963384.1"/>
    </source>
</evidence>
<sequence length="438" mass="48572">MRDLQLLFLISMAVATLGEEVRLVDLDPKDAQQIIEGQDQSLNYAPKVASNVPAVRYLGNEPHHVQEDIYQARQYHGQDGLGGYLYGYNVPDIAKTEKKKAGGDLRGAYNYIAGDGQEIKVEYWDDGTGFHQIDNVPKILPKQVEDSPDVKAAKEKFFARWQEEAERNLHPVEYPYNSEGQYKNPQLSPNVQQQLQLHQQQVPVTQYQTSQGQYSSQGQYQPSQPSHYQQQQSLQGRPGSPNQIDYSGQYSEQQNVFSQPQSGNLQPATPTGNPYVQSGGYSSQPAVYPSVQSGGYDNKPQASHVNPYVQSSGGYSSQPTPNPYVGSGGYQNQPSPNPYAQKSGGYNSQPTPNPYVQQSGGYNSHPTGKDEEDETTGPPKGFFYSFDYPVGIIVNKGDLVKRGTDVKDVYNENKAKFEAQLQHGHSDGSQSSYTYSQN</sequence>
<feature type="signal peptide" evidence="3">
    <location>
        <begin position="1"/>
        <end position="18"/>
    </location>
</feature>
<dbReference type="AlphaFoldDB" id="A0A9P0JXV6"/>
<dbReference type="EMBL" id="CAKOFQ010006707">
    <property type="protein sequence ID" value="CAH1963384.1"/>
    <property type="molecule type" value="Genomic_DNA"/>
</dbReference>
<organism evidence="4 5">
    <name type="scientific">Acanthoscelides obtectus</name>
    <name type="common">Bean weevil</name>
    <name type="synonym">Bruchus obtectus</name>
    <dbReference type="NCBI Taxonomy" id="200917"/>
    <lineage>
        <taxon>Eukaryota</taxon>
        <taxon>Metazoa</taxon>
        <taxon>Ecdysozoa</taxon>
        <taxon>Arthropoda</taxon>
        <taxon>Hexapoda</taxon>
        <taxon>Insecta</taxon>
        <taxon>Pterygota</taxon>
        <taxon>Neoptera</taxon>
        <taxon>Endopterygota</taxon>
        <taxon>Coleoptera</taxon>
        <taxon>Polyphaga</taxon>
        <taxon>Cucujiformia</taxon>
        <taxon>Chrysomeloidea</taxon>
        <taxon>Chrysomelidae</taxon>
        <taxon>Bruchinae</taxon>
        <taxon>Bruchini</taxon>
        <taxon>Acanthoscelides</taxon>
    </lineage>
</organism>
<dbReference type="Pfam" id="PF00379">
    <property type="entry name" value="Chitin_bind_4"/>
    <property type="match status" value="1"/>
</dbReference>
<evidence type="ECO:0000256" key="1">
    <source>
        <dbReference type="PROSITE-ProRule" id="PRU00497"/>
    </source>
</evidence>
<keyword evidence="1" id="KW-0193">Cuticle</keyword>